<dbReference type="RefSeq" id="WP_146805287.1">
    <property type="nucleotide sequence ID" value="NZ_BJUA01000003.1"/>
</dbReference>
<dbReference type="InterPro" id="IPR036388">
    <property type="entry name" value="WH-like_DNA-bd_sf"/>
</dbReference>
<dbReference type="Proteomes" id="UP000321386">
    <property type="component" value="Unassembled WGS sequence"/>
</dbReference>
<dbReference type="GO" id="GO:0003677">
    <property type="term" value="F:DNA binding"/>
    <property type="evidence" value="ECO:0007669"/>
    <property type="project" value="UniProtKB-KW"/>
</dbReference>
<evidence type="ECO:0000256" key="3">
    <source>
        <dbReference type="ARBA" id="ARBA00023163"/>
    </source>
</evidence>
<dbReference type="SMART" id="SM00345">
    <property type="entry name" value="HTH_GNTR"/>
    <property type="match status" value="1"/>
</dbReference>
<dbReference type="PANTHER" id="PTHR38445">
    <property type="entry name" value="HTH-TYPE TRANSCRIPTIONAL REPRESSOR YTRA"/>
    <property type="match status" value="1"/>
</dbReference>
<keyword evidence="3" id="KW-0804">Transcription</keyword>
<keyword evidence="7" id="KW-1185">Reference proteome</keyword>
<feature type="region of interest" description="Disordered" evidence="4">
    <location>
        <begin position="125"/>
        <end position="150"/>
    </location>
</feature>
<evidence type="ECO:0000256" key="2">
    <source>
        <dbReference type="ARBA" id="ARBA00023125"/>
    </source>
</evidence>
<dbReference type="Gene3D" id="1.10.10.10">
    <property type="entry name" value="Winged helix-like DNA-binding domain superfamily/Winged helix DNA-binding domain"/>
    <property type="match status" value="1"/>
</dbReference>
<proteinExistence type="predicted"/>
<accession>A0A510UQP3</accession>
<feature type="domain" description="HTH gntR-type" evidence="5">
    <location>
        <begin position="21"/>
        <end position="89"/>
    </location>
</feature>
<keyword evidence="1" id="KW-0805">Transcription regulation</keyword>
<evidence type="ECO:0000259" key="5">
    <source>
        <dbReference type="PROSITE" id="PS50949"/>
    </source>
</evidence>
<evidence type="ECO:0000313" key="6">
    <source>
        <dbReference type="EMBL" id="GEK16987.1"/>
    </source>
</evidence>
<dbReference type="InterPro" id="IPR036390">
    <property type="entry name" value="WH_DNA-bd_sf"/>
</dbReference>
<dbReference type="PANTHER" id="PTHR38445:SF9">
    <property type="entry name" value="HTH-TYPE TRANSCRIPTIONAL REPRESSOR YTRA"/>
    <property type="match status" value="1"/>
</dbReference>
<evidence type="ECO:0000256" key="1">
    <source>
        <dbReference type="ARBA" id="ARBA00023015"/>
    </source>
</evidence>
<dbReference type="SUPFAM" id="SSF46785">
    <property type="entry name" value="Winged helix' DNA-binding domain"/>
    <property type="match status" value="1"/>
</dbReference>
<dbReference type="InterPro" id="IPR000524">
    <property type="entry name" value="Tscrpt_reg_HTH_GntR"/>
</dbReference>
<protein>
    <submittedName>
        <fullName evidence="6">GntR family transcriptional regulator</fullName>
    </submittedName>
</protein>
<dbReference type="CDD" id="cd07377">
    <property type="entry name" value="WHTH_GntR"/>
    <property type="match status" value="1"/>
</dbReference>
<keyword evidence="2" id="KW-0238">DNA-binding</keyword>
<gene>
    <name evidence="6" type="ORF">CPE01_07200</name>
</gene>
<dbReference type="Pfam" id="PF00392">
    <property type="entry name" value="GntR"/>
    <property type="match status" value="1"/>
</dbReference>
<comment type="caution">
    <text evidence="6">The sequence shown here is derived from an EMBL/GenBank/DDBJ whole genome shotgun (WGS) entry which is preliminary data.</text>
</comment>
<dbReference type="PROSITE" id="PS50949">
    <property type="entry name" value="HTH_GNTR"/>
    <property type="match status" value="1"/>
</dbReference>
<evidence type="ECO:0000313" key="7">
    <source>
        <dbReference type="Proteomes" id="UP000321386"/>
    </source>
</evidence>
<evidence type="ECO:0000256" key="4">
    <source>
        <dbReference type="SAM" id="MobiDB-lite"/>
    </source>
</evidence>
<dbReference type="EMBL" id="BJUA01000003">
    <property type="protein sequence ID" value="GEK16987.1"/>
    <property type="molecule type" value="Genomic_DNA"/>
</dbReference>
<dbReference type="OrthoDB" id="4307011at2"/>
<reference evidence="6 7" key="1">
    <citation type="submission" date="2019-07" db="EMBL/GenBank/DDBJ databases">
        <title>Whole genome shotgun sequence of Cellulomonas persica NBRC 101101.</title>
        <authorList>
            <person name="Hosoyama A."/>
            <person name="Uohara A."/>
            <person name="Ohji S."/>
            <person name="Ichikawa N."/>
        </authorList>
    </citation>
    <scope>NUCLEOTIDE SEQUENCE [LARGE SCALE GENOMIC DNA]</scope>
    <source>
        <strain evidence="6 7">NBRC 101101</strain>
    </source>
</reference>
<sequence length="150" mass="15499">MTEDVGGGDGLVVELDLASSVPPFEQIRQQVTGYVAAGRLRTGARLPTIRAFAADLGIAPGTVARAYRELEAAGVVVTRRRTGTVVAAGVEPVDDAPARAAREFVAAARRGGLSDEDALALVRGALQTSRPPAGAPAREKEATWPPRSGS</sequence>
<name>A0A510UQP3_9CELL</name>
<dbReference type="GO" id="GO:0003700">
    <property type="term" value="F:DNA-binding transcription factor activity"/>
    <property type="evidence" value="ECO:0007669"/>
    <property type="project" value="InterPro"/>
</dbReference>
<dbReference type="AlphaFoldDB" id="A0A510UQP3"/>
<organism evidence="6 7">
    <name type="scientific">Cellulomonas persica</name>
    <dbReference type="NCBI Taxonomy" id="76861"/>
    <lineage>
        <taxon>Bacteria</taxon>
        <taxon>Bacillati</taxon>
        <taxon>Actinomycetota</taxon>
        <taxon>Actinomycetes</taxon>
        <taxon>Micrococcales</taxon>
        <taxon>Cellulomonadaceae</taxon>
        <taxon>Cellulomonas</taxon>
    </lineage>
</organism>